<evidence type="ECO:0000313" key="2">
    <source>
        <dbReference type="Proteomes" id="UP000515135"/>
    </source>
</evidence>
<feature type="compositionally biased region" description="Basic and acidic residues" evidence="1">
    <location>
        <begin position="273"/>
        <end position="286"/>
    </location>
</feature>
<organism evidence="2 3">
    <name type="scientific">Branchiostoma belcheri</name>
    <name type="common">Amphioxus</name>
    <dbReference type="NCBI Taxonomy" id="7741"/>
    <lineage>
        <taxon>Eukaryota</taxon>
        <taxon>Metazoa</taxon>
        <taxon>Chordata</taxon>
        <taxon>Cephalochordata</taxon>
        <taxon>Leptocardii</taxon>
        <taxon>Amphioxiformes</taxon>
        <taxon>Branchiostomatidae</taxon>
        <taxon>Branchiostoma</taxon>
    </lineage>
</organism>
<feature type="region of interest" description="Disordered" evidence="1">
    <location>
        <begin position="56"/>
        <end position="84"/>
    </location>
</feature>
<evidence type="ECO:0000313" key="3">
    <source>
        <dbReference type="RefSeq" id="XP_019618514.1"/>
    </source>
</evidence>
<name>A0A6P4Y891_BRABE</name>
<protein>
    <submittedName>
        <fullName evidence="3">Uncharacterized protein LOC109465607</fullName>
    </submittedName>
</protein>
<dbReference type="KEGG" id="bbel:109465607"/>
<dbReference type="RefSeq" id="XP_019618514.1">
    <property type="nucleotide sequence ID" value="XM_019762955.1"/>
</dbReference>
<keyword evidence="2" id="KW-1185">Reference proteome</keyword>
<feature type="region of interest" description="Disordered" evidence="1">
    <location>
        <begin position="117"/>
        <end position="155"/>
    </location>
</feature>
<dbReference type="Proteomes" id="UP000515135">
    <property type="component" value="Unplaced"/>
</dbReference>
<accession>A0A6P4Y891</accession>
<gene>
    <name evidence="3" type="primary">LOC109465607</name>
</gene>
<sequence length="330" mass="37343">MNNCQLRYMFTKTTMDEERLHQENPGGTASPASVTLSVCQDQVKGEIHLGKEIKASTTAGTQADACSPLPDCSDPKNKRQKRLPHSSCCRTVTYDHKRGTFIARNLTVRKEWRRVERIKNMTQRGHSKSEQKESTARKTTNPACPRDYMETKSSETVQHKEMIDCTNLYELQGSLTRSDVLHKSKRMAVSPPSVVTHNKRQLEIRRNCWLGSPRIPNGYPSFHCNKKVGKKTARASLRTGIPGKYVQKYSSNRLPHQGQKVPLKSCPVYQPPAEEKKDESMKHDGENTVGRPGTLNCDLSKHRPGESLVSHQPLLYKITLCYNLLLPSDM</sequence>
<feature type="compositionally biased region" description="Basic and acidic residues" evidence="1">
    <location>
        <begin position="127"/>
        <end position="136"/>
    </location>
</feature>
<dbReference type="GeneID" id="109465607"/>
<proteinExistence type="predicted"/>
<feature type="region of interest" description="Disordered" evidence="1">
    <location>
        <begin position="256"/>
        <end position="296"/>
    </location>
</feature>
<reference evidence="3" key="1">
    <citation type="submission" date="2025-08" db="UniProtKB">
        <authorList>
            <consortium name="RefSeq"/>
        </authorList>
    </citation>
    <scope>IDENTIFICATION</scope>
    <source>
        <tissue evidence="3">Gonad</tissue>
    </source>
</reference>
<evidence type="ECO:0000256" key="1">
    <source>
        <dbReference type="SAM" id="MobiDB-lite"/>
    </source>
</evidence>
<dbReference type="AlphaFoldDB" id="A0A6P4Y891"/>
<dbReference type="OrthoDB" id="10049879at2759"/>